<dbReference type="HAMAP" id="MF_01867">
    <property type="entry name" value="BshC"/>
    <property type="match status" value="1"/>
</dbReference>
<feature type="domain" description="Bacillithiol biosynthesis BshC N-terminal Rossmann-like" evidence="3">
    <location>
        <begin position="1"/>
        <end position="380"/>
    </location>
</feature>
<accession>A0ABW3D8Q3</accession>
<proteinExistence type="inferred from homology"/>
<comment type="similarity">
    <text evidence="2">Belongs to the BshC family.</text>
</comment>
<dbReference type="NCBIfam" id="TIGR03998">
    <property type="entry name" value="thiol_BshC"/>
    <property type="match status" value="1"/>
</dbReference>
<dbReference type="EC" id="6.-.-.-" evidence="2"/>
<comment type="function">
    <text evidence="2">Involved in bacillithiol (BSH) biosynthesis. May catalyze the last step of the pathway, the addition of cysteine to glucosamine malate (GlcN-Mal) to generate BSH.</text>
</comment>
<feature type="domain" description="Bacillithiol biosynthesis BshC C-terminal coiled-coil" evidence="4">
    <location>
        <begin position="384"/>
        <end position="541"/>
    </location>
</feature>
<reference evidence="6" key="1">
    <citation type="journal article" date="2019" name="Int. J. Syst. Evol. Microbiol.">
        <title>The Global Catalogue of Microorganisms (GCM) 10K type strain sequencing project: providing services to taxonomists for standard genome sequencing and annotation.</title>
        <authorList>
            <consortium name="The Broad Institute Genomics Platform"/>
            <consortium name="The Broad Institute Genome Sequencing Center for Infectious Disease"/>
            <person name="Wu L."/>
            <person name="Ma J."/>
        </authorList>
    </citation>
    <scope>NUCLEOTIDE SEQUENCE [LARGE SCALE GENOMIC DNA]</scope>
    <source>
        <strain evidence="6">CCUG 57263</strain>
    </source>
</reference>
<dbReference type="Pfam" id="PF24850">
    <property type="entry name" value="CC_BshC"/>
    <property type="match status" value="1"/>
</dbReference>
<dbReference type="Proteomes" id="UP001597120">
    <property type="component" value="Unassembled WGS sequence"/>
</dbReference>
<dbReference type="Pfam" id="PF10079">
    <property type="entry name" value="Rossmann-like_BshC"/>
    <property type="match status" value="1"/>
</dbReference>
<evidence type="ECO:0000256" key="1">
    <source>
        <dbReference type="ARBA" id="ARBA00022598"/>
    </source>
</evidence>
<evidence type="ECO:0000256" key="2">
    <source>
        <dbReference type="HAMAP-Rule" id="MF_01867"/>
    </source>
</evidence>
<name>A0ABW3D8Q3_9BACL</name>
<keyword evidence="2" id="KW-0175">Coiled coil</keyword>
<evidence type="ECO:0000259" key="4">
    <source>
        <dbReference type="Pfam" id="PF24850"/>
    </source>
</evidence>
<organism evidence="5 6">
    <name type="scientific">Paenibacillus residui</name>
    <dbReference type="NCBI Taxonomy" id="629724"/>
    <lineage>
        <taxon>Bacteria</taxon>
        <taxon>Bacillati</taxon>
        <taxon>Bacillota</taxon>
        <taxon>Bacilli</taxon>
        <taxon>Bacillales</taxon>
        <taxon>Paenibacillaceae</taxon>
        <taxon>Paenibacillus</taxon>
    </lineage>
</organism>
<keyword evidence="6" id="KW-1185">Reference proteome</keyword>
<evidence type="ECO:0000313" key="5">
    <source>
        <dbReference type="EMBL" id="MFD0869857.1"/>
    </source>
</evidence>
<dbReference type="InterPro" id="IPR011199">
    <property type="entry name" value="Bacillithiol_biosynth_BshC"/>
</dbReference>
<comment type="caution">
    <text evidence="5">The sequence shown here is derived from an EMBL/GenBank/DDBJ whole genome shotgun (WGS) entry which is preliminary data.</text>
</comment>
<protein>
    <recommendedName>
        <fullName evidence="2">Putative cysteine ligase BshC</fullName>
        <ecNumber evidence="2">6.-.-.-</ecNumber>
    </recommendedName>
</protein>
<dbReference type="InterPro" id="IPR055398">
    <property type="entry name" value="Rossmann-like_BshC"/>
</dbReference>
<evidence type="ECO:0000259" key="3">
    <source>
        <dbReference type="Pfam" id="PF10079"/>
    </source>
</evidence>
<evidence type="ECO:0000313" key="6">
    <source>
        <dbReference type="Proteomes" id="UP001597120"/>
    </source>
</evidence>
<keyword evidence="1 2" id="KW-0436">Ligase</keyword>
<dbReference type="EMBL" id="JBHTIU010000037">
    <property type="protein sequence ID" value="MFD0869857.1"/>
    <property type="molecule type" value="Genomic_DNA"/>
</dbReference>
<dbReference type="PIRSF" id="PIRSF012535">
    <property type="entry name" value="UCP012535"/>
    <property type="match status" value="1"/>
</dbReference>
<sequence length="541" mass="62504">MKLEPYERKAGQSLAEDYEHHFERVRDIYEYNVWDETSWERRAAWLDQPRLSANRTELVHNLIRYNDKLGNEPQSFESLELLRRPETLVIVGGQQAGLFTGPLLVIYKAATIIQAARHAAERLNRPVVPVFWIAGEDHDFDEVNHTYVLTQQMQVQKLKLDNPSGGRTSVSRLVIDNWEDALTQLDHSLIDTEFKAPLLEKLMELAGKSSTLSEFFGRIMAWLFGKHGLVLLDSDDPGIRKLEGPMFARLLEKHAEVNKAALSGSEQVKNLGYIPQAEAHPDSAHLFVFEENGERVLLYRGGDGLTDRKQERRYDLAQLVELASQSPERFSNNVMTRPLMQDYLLPVLGAVLGPGEIAYWGMTRPIFDTMGMQMPILLPRREHTLLEGTIQKHMDKFGLTLDDVQHRFEEKKQEWLREKDELRLEERFAEVKEQFSKLYRPLLETVGSINPGMAKLGQANEQKILEQIEFLETRSTEASLAQHEAAIRQLERIRLTLFPLGRSQERVYNIFSYLNKYGTDWLDELVRQPLSLRPVHSIIYF</sequence>
<feature type="coiled-coil region" evidence="2">
    <location>
        <begin position="405"/>
        <end position="432"/>
    </location>
</feature>
<gene>
    <name evidence="2 5" type="primary">bshC</name>
    <name evidence="5" type="ORF">ACFQ03_11905</name>
</gene>
<dbReference type="InterPro" id="IPR055399">
    <property type="entry name" value="CC_BshC"/>
</dbReference>
<dbReference type="RefSeq" id="WP_144935813.1">
    <property type="nucleotide sequence ID" value="NZ_JBHTIU010000037.1"/>
</dbReference>